<evidence type="ECO:0008006" key="3">
    <source>
        <dbReference type="Google" id="ProtNLM"/>
    </source>
</evidence>
<proteinExistence type="predicted"/>
<comment type="caution">
    <text evidence="1">The sequence shown here is derived from an EMBL/GenBank/DDBJ whole genome shotgun (WGS) entry which is preliminary data.</text>
</comment>
<dbReference type="InterPro" id="IPR010298">
    <property type="entry name" value="YacP-like"/>
</dbReference>
<organism evidence="1 2">
    <name type="scientific">Aerophobetes bacterium</name>
    <dbReference type="NCBI Taxonomy" id="2030807"/>
    <lineage>
        <taxon>Bacteria</taxon>
        <taxon>Candidatus Aerophobota</taxon>
    </lineage>
</organism>
<evidence type="ECO:0000313" key="1">
    <source>
        <dbReference type="EMBL" id="TET45725.1"/>
    </source>
</evidence>
<gene>
    <name evidence="1" type="ORF">E3J59_03645</name>
</gene>
<evidence type="ECO:0000313" key="2">
    <source>
        <dbReference type="Proteomes" id="UP000320679"/>
    </source>
</evidence>
<protein>
    <recommendedName>
        <fullName evidence="3">NYN domain-containing protein</fullName>
    </recommendedName>
</protein>
<sequence>MKVALVVDGYNLIHSSPPLKKLWEKSLYLAQERLVHLVADFCSVEGTEGWVVFDAYRRSSLDTLEEVAPAVKMVLTGKGKTADSYIERFVLQNKSYYDYIYVVTQDFAQAMTVLDSKILPLSPKDFFKQVETSRQELKKRSSPSSFKFSPRIADYIKEELMHKLRRKK</sequence>
<dbReference type="Proteomes" id="UP000320679">
    <property type="component" value="Unassembled WGS sequence"/>
</dbReference>
<name>A0A523UTA1_UNCAE</name>
<dbReference type="Pfam" id="PF05991">
    <property type="entry name" value="NYN_YacP"/>
    <property type="match status" value="1"/>
</dbReference>
<dbReference type="EMBL" id="SOJK01000156">
    <property type="protein sequence ID" value="TET45725.1"/>
    <property type="molecule type" value="Genomic_DNA"/>
</dbReference>
<dbReference type="PANTHER" id="PTHR34547">
    <property type="entry name" value="YACP-LIKE NYN DOMAIN PROTEIN"/>
    <property type="match status" value="1"/>
</dbReference>
<reference evidence="1 2" key="1">
    <citation type="submission" date="2019-03" db="EMBL/GenBank/DDBJ databases">
        <title>Metabolic potential of uncultured bacteria and archaea associated with petroleum seepage in deep-sea sediments.</title>
        <authorList>
            <person name="Dong X."/>
            <person name="Hubert C."/>
        </authorList>
    </citation>
    <scope>NUCLEOTIDE SEQUENCE [LARGE SCALE GENOMIC DNA]</scope>
    <source>
        <strain evidence="1">E29_bin78</strain>
    </source>
</reference>
<accession>A0A523UTA1</accession>
<dbReference type="AlphaFoldDB" id="A0A523UTA1"/>
<dbReference type="PANTHER" id="PTHR34547:SF1">
    <property type="entry name" value="YACP-LIKE NYN DOMAIN PROTEIN"/>
    <property type="match status" value="1"/>
</dbReference>